<dbReference type="InterPro" id="IPR039498">
    <property type="entry name" value="NTP_transf_5"/>
</dbReference>
<sequence length="369" mass="42615">MRSLLAQVWAQPNEQPAWTLSKWETVLGQARQARLLGRLARHYADHHWLVTVPKQPRQYLEGALRLIERQHHEVQWETLCIRRALMGVDTPVVMLKGAAYFVAGLPPRHGRLFSDIDIMVKKECLPEVEGALFRHGWISEERDAYNQRYYREWMHEIPPMTHVQRGTVIDVHHTITPPTSRFKVDGARLLECAVAIDGWEGVYVLAPVDMVLHSAVHLFQEGEFSHGLRDLLDINDLLLHFGTDAGFWGALFARARDLGLGEPLFHALHHTQRLFGTRAPQESAQALQDIRPNWITRQLMSALLNRALQPLHPSCDEPGSNLARWLLYIRSHYLRMPWYLIVPHLTRKAYMRYFPKNGKAAMNADQVVR</sequence>
<dbReference type="RefSeq" id="WP_142817771.1">
    <property type="nucleotide sequence ID" value="NZ_CP035503.1"/>
</dbReference>
<organism evidence="1 2">
    <name type="scientific">Rhodoferax sediminis</name>
    <dbReference type="NCBI Taxonomy" id="2509614"/>
    <lineage>
        <taxon>Bacteria</taxon>
        <taxon>Pseudomonadati</taxon>
        <taxon>Pseudomonadota</taxon>
        <taxon>Betaproteobacteria</taxon>
        <taxon>Burkholderiales</taxon>
        <taxon>Comamonadaceae</taxon>
        <taxon>Rhodoferax</taxon>
    </lineage>
</organism>
<dbReference type="Proteomes" id="UP000316798">
    <property type="component" value="Chromosome"/>
</dbReference>
<evidence type="ECO:0000313" key="2">
    <source>
        <dbReference type="Proteomes" id="UP000316798"/>
    </source>
</evidence>
<gene>
    <name evidence="1" type="ORF">EUB48_04295</name>
</gene>
<proteinExistence type="predicted"/>
<dbReference type="Pfam" id="PF14907">
    <property type="entry name" value="NTP_transf_5"/>
    <property type="match status" value="1"/>
</dbReference>
<dbReference type="EMBL" id="CP035503">
    <property type="protein sequence ID" value="QDL36604.1"/>
    <property type="molecule type" value="Genomic_DNA"/>
</dbReference>
<protein>
    <recommendedName>
        <fullName evidence="3">Nucleotidyltransferase family protein</fullName>
    </recommendedName>
</protein>
<dbReference type="KEGG" id="rhf:EUB48_04295"/>
<dbReference type="AlphaFoldDB" id="A0A515D870"/>
<evidence type="ECO:0000313" key="1">
    <source>
        <dbReference type="EMBL" id="QDL36604.1"/>
    </source>
</evidence>
<dbReference type="OrthoDB" id="5497963at2"/>
<accession>A0A515D870</accession>
<evidence type="ECO:0008006" key="3">
    <source>
        <dbReference type="Google" id="ProtNLM"/>
    </source>
</evidence>
<name>A0A515D870_9BURK</name>
<keyword evidence="2" id="KW-1185">Reference proteome</keyword>
<reference evidence="1 2" key="1">
    <citation type="submission" date="2019-01" db="EMBL/GenBank/DDBJ databases">
        <title>Genomic insights into a novel species Rhodoferax sp.</title>
        <authorList>
            <person name="Jin L."/>
        </authorList>
    </citation>
    <scope>NUCLEOTIDE SEQUENCE [LARGE SCALE GENOMIC DNA]</scope>
    <source>
        <strain evidence="1 2">CHu59-6-5</strain>
    </source>
</reference>